<comment type="subcellular location">
    <subcellularLocation>
        <location evidence="1">Membrane</location>
    </subcellularLocation>
</comment>
<organism evidence="6">
    <name type="scientific">Niallia circulans</name>
    <name type="common">Bacillus circulans</name>
    <dbReference type="NCBI Taxonomy" id="1397"/>
    <lineage>
        <taxon>Bacteria</taxon>
        <taxon>Bacillati</taxon>
        <taxon>Bacillota</taxon>
        <taxon>Bacilli</taxon>
        <taxon>Bacillales</taxon>
        <taxon>Bacillaceae</taxon>
        <taxon>Niallia</taxon>
    </lineage>
</organism>
<dbReference type="AlphaFoldDB" id="A0A941JJN3"/>
<sequence>MIKMDRGTIIRTIVLFIALLNQFLVSFGLYEIPGTAEEQTAFISAVFTFVTAVIAWFKNNYVTARGKKQKDLLVAHNLAKNQSKTK</sequence>
<accession>A0A941JJN3</accession>
<evidence type="ECO:0000256" key="4">
    <source>
        <dbReference type="ARBA" id="ARBA00023136"/>
    </source>
</evidence>
<evidence type="ECO:0000256" key="3">
    <source>
        <dbReference type="ARBA" id="ARBA00022989"/>
    </source>
</evidence>
<evidence type="ECO:0000256" key="2">
    <source>
        <dbReference type="ARBA" id="ARBA00022692"/>
    </source>
</evidence>
<comment type="caution">
    <text evidence="6">The sequence shown here is derived from an EMBL/GenBank/DDBJ whole genome shotgun (WGS) entry which is preliminary data.</text>
</comment>
<name>A0A941JJN3_NIACI</name>
<feature type="transmembrane region" description="Helical" evidence="5">
    <location>
        <begin position="12"/>
        <end position="30"/>
    </location>
</feature>
<evidence type="ECO:0000256" key="5">
    <source>
        <dbReference type="SAM" id="Phobius"/>
    </source>
</evidence>
<dbReference type="GO" id="GO:0016020">
    <property type="term" value="C:membrane"/>
    <property type="evidence" value="ECO:0007669"/>
    <property type="project" value="UniProtKB-SubCell"/>
</dbReference>
<feature type="transmembrane region" description="Helical" evidence="5">
    <location>
        <begin position="42"/>
        <end position="61"/>
    </location>
</feature>
<dbReference type="InterPro" id="IPR006479">
    <property type="entry name" value="Holin"/>
</dbReference>
<dbReference type="Pfam" id="PF04688">
    <property type="entry name" value="Holin_SPP1"/>
    <property type="match status" value="1"/>
</dbReference>
<keyword evidence="3 5" id="KW-1133">Transmembrane helix</keyword>
<dbReference type="NCBIfam" id="TIGR01592">
    <property type="entry name" value="holin_SPP1"/>
    <property type="match status" value="1"/>
</dbReference>
<reference evidence="6" key="1">
    <citation type="submission" date="2021-04" db="EMBL/GenBank/DDBJ databases">
        <title>Genomic analysis of electroactive and textile dye degrading Bacillus circulans strain: DC10 isolated from constructed wetland-microbial fuel cells treating textile dye wastewaters.</title>
        <authorList>
            <person name="Patel D.U."/>
            <person name="Desai C.R."/>
        </authorList>
    </citation>
    <scope>NUCLEOTIDE SEQUENCE</scope>
    <source>
        <strain evidence="6">DC10</strain>
    </source>
</reference>
<evidence type="ECO:0000256" key="1">
    <source>
        <dbReference type="ARBA" id="ARBA00004370"/>
    </source>
</evidence>
<keyword evidence="2 5" id="KW-0812">Transmembrane</keyword>
<proteinExistence type="predicted"/>
<dbReference type="EMBL" id="JAGTPX010000001">
    <property type="protein sequence ID" value="MBR8667993.1"/>
    <property type="molecule type" value="Genomic_DNA"/>
</dbReference>
<protein>
    <submittedName>
        <fullName evidence="6">Phage holin</fullName>
    </submittedName>
</protein>
<gene>
    <name evidence="6" type="ORF">KD144_00445</name>
</gene>
<evidence type="ECO:0000313" key="6">
    <source>
        <dbReference type="EMBL" id="MBR8667993.1"/>
    </source>
</evidence>
<keyword evidence="4 5" id="KW-0472">Membrane</keyword>